<evidence type="ECO:0000256" key="3">
    <source>
        <dbReference type="ARBA" id="ARBA00023274"/>
    </source>
</evidence>
<dbReference type="Pfam" id="PF01783">
    <property type="entry name" value="Ribosomal_L32p"/>
    <property type="match status" value="1"/>
</dbReference>
<accession>A0A1F5SN76</accession>
<organism evidence="7 8">
    <name type="scientific">Candidatus Falkowbacteria bacterium RIFOXYA2_FULL_47_19</name>
    <dbReference type="NCBI Taxonomy" id="1797994"/>
    <lineage>
        <taxon>Bacteria</taxon>
        <taxon>Candidatus Falkowiibacteriota</taxon>
    </lineage>
</organism>
<dbReference type="STRING" id="1797994.A2227_05950"/>
<reference evidence="7 8" key="1">
    <citation type="journal article" date="2016" name="Nat. Commun.">
        <title>Thousands of microbial genomes shed light on interconnected biogeochemical processes in an aquifer system.</title>
        <authorList>
            <person name="Anantharaman K."/>
            <person name="Brown C.T."/>
            <person name="Hug L.A."/>
            <person name="Sharon I."/>
            <person name="Castelle C.J."/>
            <person name="Probst A.J."/>
            <person name="Thomas B.C."/>
            <person name="Singh A."/>
            <person name="Wilkins M.J."/>
            <person name="Karaoz U."/>
            <person name="Brodie E.L."/>
            <person name="Williams K.H."/>
            <person name="Hubbard S.S."/>
            <person name="Banfield J.F."/>
        </authorList>
    </citation>
    <scope>NUCLEOTIDE SEQUENCE [LARGE SCALE GENOMIC DNA]</scope>
</reference>
<dbReference type="GO" id="GO:0015934">
    <property type="term" value="C:large ribosomal subunit"/>
    <property type="evidence" value="ECO:0007669"/>
    <property type="project" value="InterPro"/>
</dbReference>
<gene>
    <name evidence="5" type="primary">rpmF</name>
    <name evidence="7" type="ORF">A2227_05950</name>
</gene>
<evidence type="ECO:0000256" key="1">
    <source>
        <dbReference type="ARBA" id="ARBA00008560"/>
    </source>
</evidence>
<comment type="similarity">
    <text evidence="1 5">Belongs to the bacterial ribosomal protein bL32 family.</text>
</comment>
<dbReference type="InterPro" id="IPR044957">
    <property type="entry name" value="Ribosomal_bL32_bact"/>
</dbReference>
<feature type="region of interest" description="Disordered" evidence="6">
    <location>
        <begin position="1"/>
        <end position="20"/>
    </location>
</feature>
<evidence type="ECO:0000256" key="2">
    <source>
        <dbReference type="ARBA" id="ARBA00022980"/>
    </source>
</evidence>
<dbReference type="AlphaFoldDB" id="A0A1F5SN76"/>
<dbReference type="EMBL" id="MFGB01000004">
    <property type="protein sequence ID" value="OGF28099.1"/>
    <property type="molecule type" value="Genomic_DNA"/>
</dbReference>
<dbReference type="PANTHER" id="PTHR35534">
    <property type="entry name" value="50S RIBOSOMAL PROTEIN L32"/>
    <property type="match status" value="1"/>
</dbReference>
<dbReference type="NCBIfam" id="TIGR01031">
    <property type="entry name" value="rpmF_bact"/>
    <property type="match status" value="1"/>
</dbReference>
<proteinExistence type="inferred from homology"/>
<dbReference type="InterPro" id="IPR011332">
    <property type="entry name" value="Ribosomal_zn-bd"/>
</dbReference>
<dbReference type="Proteomes" id="UP000178367">
    <property type="component" value="Unassembled WGS sequence"/>
</dbReference>
<evidence type="ECO:0000313" key="8">
    <source>
        <dbReference type="Proteomes" id="UP000178367"/>
    </source>
</evidence>
<evidence type="ECO:0000256" key="5">
    <source>
        <dbReference type="HAMAP-Rule" id="MF_00340"/>
    </source>
</evidence>
<dbReference type="GO" id="GO:0006412">
    <property type="term" value="P:translation"/>
    <property type="evidence" value="ECO:0007669"/>
    <property type="project" value="UniProtKB-UniRule"/>
</dbReference>
<keyword evidence="3 5" id="KW-0687">Ribonucleoprotein</keyword>
<keyword evidence="2 5" id="KW-0689">Ribosomal protein</keyword>
<dbReference type="SUPFAM" id="SSF57829">
    <property type="entry name" value="Zn-binding ribosomal proteins"/>
    <property type="match status" value="1"/>
</dbReference>
<dbReference type="GO" id="GO:0003735">
    <property type="term" value="F:structural constituent of ribosome"/>
    <property type="evidence" value="ECO:0007669"/>
    <property type="project" value="InterPro"/>
</dbReference>
<dbReference type="HAMAP" id="MF_00340">
    <property type="entry name" value="Ribosomal_bL32"/>
    <property type="match status" value="1"/>
</dbReference>
<comment type="caution">
    <text evidence="7">The sequence shown here is derived from an EMBL/GenBank/DDBJ whole genome shotgun (WGS) entry which is preliminary data.</text>
</comment>
<evidence type="ECO:0000256" key="6">
    <source>
        <dbReference type="SAM" id="MobiDB-lite"/>
    </source>
</evidence>
<evidence type="ECO:0000256" key="4">
    <source>
        <dbReference type="ARBA" id="ARBA00035178"/>
    </source>
</evidence>
<evidence type="ECO:0000313" key="7">
    <source>
        <dbReference type="EMBL" id="OGF28099.1"/>
    </source>
</evidence>
<name>A0A1F5SN76_9BACT</name>
<dbReference type="InterPro" id="IPR002677">
    <property type="entry name" value="Ribosomal_bL32"/>
</dbReference>
<dbReference type="PANTHER" id="PTHR35534:SF1">
    <property type="entry name" value="LARGE RIBOSOMAL SUBUNIT PROTEIN BL32"/>
    <property type="match status" value="1"/>
</dbReference>
<protein>
    <recommendedName>
        <fullName evidence="4 5">Large ribosomal subunit protein bL32</fullName>
    </recommendedName>
</protein>
<sequence>MPVPPKRRPVSAKRRRRSHLALKKSNLAKCPKCGQAVKSHETCLFCGFYKGREVIAIKPKKAKKTK</sequence>